<reference evidence="8 9" key="1">
    <citation type="journal article" date="2010" name="Int. J. Syst. Evol. Microbiol.">
        <title>Reclassification of Herbaspirillum putei as a later heterotypic synonym of Herbaspirillum huttiense, with the description of H. huttiense subsp. huttiense subsp. nov. and H. huttiense subsp. putei subsp. nov., comb. nov., and description of Herbaspirillum aquaticum sp. nov.</title>
        <authorList>
            <person name="Dobritsa A.P."/>
            <person name="Reddy M.C."/>
            <person name="Samadpour M."/>
        </authorList>
    </citation>
    <scope>NUCLEOTIDE SEQUENCE [LARGE SCALE GENOMIC DNA]</scope>
    <source>
        <strain evidence="8 9">IEH 4430</strain>
    </source>
</reference>
<dbReference type="InterPro" id="IPR004089">
    <property type="entry name" value="MCPsignal_dom"/>
</dbReference>
<dbReference type="PANTHER" id="PTHR43531">
    <property type="entry name" value="PROTEIN ICFG"/>
    <property type="match status" value="1"/>
</dbReference>
<dbReference type="InterPro" id="IPR047347">
    <property type="entry name" value="YvaQ-like_sensor"/>
</dbReference>
<dbReference type="RefSeq" id="WP_088756470.1">
    <property type="nucleotide sequence ID" value="NZ_NJGV01000020.1"/>
</dbReference>
<dbReference type="Pfam" id="PF00015">
    <property type="entry name" value="MCPsignal"/>
    <property type="match status" value="1"/>
</dbReference>
<protein>
    <submittedName>
        <fullName evidence="8">Chemotaxis protein</fullName>
    </submittedName>
</protein>
<organism evidence="8 9">
    <name type="scientific">Herbaspirillum aquaticum</name>
    <dbReference type="NCBI Taxonomy" id="568783"/>
    <lineage>
        <taxon>Bacteria</taxon>
        <taxon>Pseudomonadati</taxon>
        <taxon>Pseudomonadota</taxon>
        <taxon>Betaproteobacteria</taxon>
        <taxon>Burkholderiales</taxon>
        <taxon>Oxalobacteraceae</taxon>
        <taxon>Herbaspirillum</taxon>
    </lineage>
</organism>
<evidence type="ECO:0000259" key="7">
    <source>
        <dbReference type="PROSITE" id="PS50111"/>
    </source>
</evidence>
<keyword evidence="6" id="KW-0472">Membrane</keyword>
<dbReference type="PANTHER" id="PTHR43531:SF14">
    <property type="entry name" value="METHYL-ACCEPTING CHEMOTAXIS PROTEIN I-RELATED"/>
    <property type="match status" value="1"/>
</dbReference>
<dbReference type="SMART" id="SM00283">
    <property type="entry name" value="MA"/>
    <property type="match status" value="1"/>
</dbReference>
<keyword evidence="6" id="KW-1133">Transmembrane helix</keyword>
<dbReference type="InterPro" id="IPR051310">
    <property type="entry name" value="MCP_chemotaxis"/>
</dbReference>
<dbReference type="SUPFAM" id="SSF58104">
    <property type="entry name" value="Methyl-accepting chemotaxis protein (MCP) signaling domain"/>
    <property type="match status" value="1"/>
</dbReference>
<evidence type="ECO:0000256" key="5">
    <source>
        <dbReference type="SAM" id="MobiDB-lite"/>
    </source>
</evidence>
<feature type="compositionally biased region" description="Low complexity" evidence="5">
    <location>
        <begin position="534"/>
        <end position="548"/>
    </location>
</feature>
<keyword evidence="2" id="KW-0488">Methylation</keyword>
<accession>A0A225SPU9</accession>
<gene>
    <name evidence="8" type="ORF">CEJ45_18340</name>
</gene>
<feature type="transmembrane region" description="Helical" evidence="6">
    <location>
        <begin position="189"/>
        <end position="214"/>
    </location>
</feature>
<proteinExistence type="inferred from homology"/>
<dbReference type="GO" id="GO:0005886">
    <property type="term" value="C:plasma membrane"/>
    <property type="evidence" value="ECO:0007669"/>
    <property type="project" value="TreeGrafter"/>
</dbReference>
<sequence>MGKLKVVTRLALGFGLILVFLLGISVLGMAGMARINDALTDITAVNNAETKLVSALRNALSQRAIAIRNIALLDDQEGMRVESQTLARQEKIYADALVTLDKMFNTEAATTEREKQLLAQIKADEAATVPLMAKALQLGLDNKPADAVKVLITEVRPRQQAWIKSLTELADFEDQLNEEAASSARSTYAWLRTIMLSAVALALLIGVAASAMIARSILRQLGAEPSEAQAIAREIAAGDLTATVRLRDGDGNSLMASIEQMRYQLNVIAHGIKSAAETISVASGQIAQGNFDLSQRTEEQAASLEETAASMEELTTTVRQNTSHAAEALRLSGGAAQTAASGSEAFDRVVSTMDKISASSGKMADIIGVIEGIAFQTNILALNAAVEAARAGEQGRGFAVVASEVRSLAQRSAVASKEIKDLIGESMAHVGAGSQLVASAGQQMNGIVASVQRFGEIMNEIATATQEQGSGIEQINTAIVQMDQVTQQNAALVEEASAAAQSLSQQAMGLLKVVSIFKIRQDASVTPGSGHATPAAPGLPGAPLAALH</sequence>
<dbReference type="CDD" id="cd11386">
    <property type="entry name" value="MCP_signal"/>
    <property type="match status" value="1"/>
</dbReference>
<dbReference type="Pfam" id="PF12729">
    <property type="entry name" value="4HB_MCP_1"/>
    <property type="match status" value="1"/>
</dbReference>
<dbReference type="CDD" id="cd19411">
    <property type="entry name" value="MCP2201-like_sensor"/>
    <property type="match status" value="1"/>
</dbReference>
<dbReference type="GO" id="GO:0006935">
    <property type="term" value="P:chemotaxis"/>
    <property type="evidence" value="ECO:0007669"/>
    <property type="project" value="InterPro"/>
</dbReference>
<evidence type="ECO:0000256" key="4">
    <source>
        <dbReference type="PROSITE-ProRule" id="PRU00284"/>
    </source>
</evidence>
<evidence type="ECO:0000313" key="8">
    <source>
        <dbReference type="EMBL" id="OWY33136.1"/>
    </source>
</evidence>
<evidence type="ECO:0000256" key="1">
    <source>
        <dbReference type="ARBA" id="ARBA00004370"/>
    </source>
</evidence>
<dbReference type="PRINTS" id="PR00260">
    <property type="entry name" value="CHEMTRNSDUCR"/>
</dbReference>
<dbReference type="AlphaFoldDB" id="A0A225SPU9"/>
<feature type="domain" description="Methyl-accepting transducer" evidence="7">
    <location>
        <begin position="275"/>
        <end position="504"/>
    </location>
</feature>
<keyword evidence="6" id="KW-0812">Transmembrane</keyword>
<dbReference type="FunFam" id="1.10.287.950:FF:000001">
    <property type="entry name" value="Methyl-accepting chemotaxis sensory transducer"/>
    <property type="match status" value="1"/>
</dbReference>
<comment type="subcellular location">
    <subcellularLocation>
        <location evidence="1">Membrane</location>
    </subcellularLocation>
</comment>
<dbReference type="Proteomes" id="UP000214747">
    <property type="component" value="Unassembled WGS sequence"/>
</dbReference>
<comment type="similarity">
    <text evidence="3">Belongs to the methyl-accepting chemotaxis (MCP) protein family.</text>
</comment>
<dbReference type="GO" id="GO:0007165">
    <property type="term" value="P:signal transduction"/>
    <property type="evidence" value="ECO:0007669"/>
    <property type="project" value="UniProtKB-KW"/>
</dbReference>
<comment type="caution">
    <text evidence="8">The sequence shown here is derived from an EMBL/GenBank/DDBJ whole genome shotgun (WGS) entry which is preliminary data.</text>
</comment>
<dbReference type="EMBL" id="NJGV01000020">
    <property type="protein sequence ID" value="OWY33136.1"/>
    <property type="molecule type" value="Genomic_DNA"/>
</dbReference>
<evidence type="ECO:0000256" key="3">
    <source>
        <dbReference type="ARBA" id="ARBA00029447"/>
    </source>
</evidence>
<dbReference type="InterPro" id="IPR024478">
    <property type="entry name" value="HlyB_4HB_MCP"/>
</dbReference>
<feature type="region of interest" description="Disordered" evidence="5">
    <location>
        <begin position="525"/>
        <end position="548"/>
    </location>
</feature>
<evidence type="ECO:0000256" key="6">
    <source>
        <dbReference type="SAM" id="Phobius"/>
    </source>
</evidence>
<dbReference type="PROSITE" id="PS50111">
    <property type="entry name" value="CHEMOTAXIS_TRANSDUC_2"/>
    <property type="match status" value="1"/>
</dbReference>
<evidence type="ECO:0000313" key="9">
    <source>
        <dbReference type="Proteomes" id="UP000214747"/>
    </source>
</evidence>
<dbReference type="Gene3D" id="1.10.287.950">
    <property type="entry name" value="Methyl-accepting chemotaxis protein"/>
    <property type="match status" value="1"/>
</dbReference>
<keyword evidence="9" id="KW-1185">Reference proteome</keyword>
<keyword evidence="4" id="KW-0807">Transducer</keyword>
<name>A0A225SPU9_9BURK</name>
<dbReference type="GO" id="GO:0004888">
    <property type="term" value="F:transmembrane signaling receptor activity"/>
    <property type="evidence" value="ECO:0007669"/>
    <property type="project" value="InterPro"/>
</dbReference>
<evidence type="ECO:0000256" key="2">
    <source>
        <dbReference type="ARBA" id="ARBA00022481"/>
    </source>
</evidence>
<dbReference type="InterPro" id="IPR004090">
    <property type="entry name" value="Chemotax_Me-accpt_rcpt"/>
</dbReference>